<dbReference type="InterPro" id="IPR000238">
    <property type="entry name" value="RbfA"/>
</dbReference>
<dbReference type="Gene3D" id="3.30.300.20">
    <property type="match status" value="1"/>
</dbReference>
<accession>A0ABN4HRK6</accession>
<sequence>MPSQRQQRVAYLIHRQLAELLKKEVHDPRLALISLTAVSVSPDLKQAKVFYTLLEEQNPQEVQKAFHKATGYLQHLLAEAAIFRYVPKLKFAYDETIERADKISLLIKRAIQDDSEE</sequence>
<comment type="similarity">
    <text evidence="2">Belongs to the RbfA family.</text>
</comment>
<evidence type="ECO:0000256" key="1">
    <source>
        <dbReference type="ARBA" id="ARBA00022517"/>
    </source>
</evidence>
<comment type="subcellular location">
    <subcellularLocation>
        <location evidence="2">Cytoplasm</location>
    </subcellularLocation>
</comment>
<dbReference type="InterPro" id="IPR015946">
    <property type="entry name" value="KH_dom-like_a/b"/>
</dbReference>
<name>A0ABN4HRK6_9COXI</name>
<reference evidence="3 4" key="1">
    <citation type="journal article" date="2015" name="Genome Biol. Evol.">
        <title>Distinctive Genome Reduction Rates Revealed by Genomic Analyses of Two Coxiella-Like Endosymbionts in Ticks.</title>
        <authorList>
            <person name="Gottlieb Y."/>
            <person name="Lalzar I."/>
            <person name="Klasson L."/>
        </authorList>
    </citation>
    <scope>NUCLEOTIDE SEQUENCE [LARGE SCALE GENOMIC DNA]</scope>
    <source>
        <strain evidence="3 4">CRt</strain>
    </source>
</reference>
<evidence type="ECO:0000313" key="3">
    <source>
        <dbReference type="EMBL" id="AKQ33340.1"/>
    </source>
</evidence>
<dbReference type="PANTHER" id="PTHR33515:SF1">
    <property type="entry name" value="RIBOSOME-BINDING FACTOR A, CHLOROPLASTIC-RELATED"/>
    <property type="match status" value="1"/>
</dbReference>
<organism evidence="3 4">
    <name type="scientific">Candidatus Coxiella mudrowiae</name>
    <dbReference type="NCBI Taxonomy" id="2054173"/>
    <lineage>
        <taxon>Bacteria</taxon>
        <taxon>Pseudomonadati</taxon>
        <taxon>Pseudomonadota</taxon>
        <taxon>Gammaproteobacteria</taxon>
        <taxon>Legionellales</taxon>
        <taxon>Coxiellaceae</taxon>
        <taxon>Coxiella</taxon>
    </lineage>
</organism>
<keyword evidence="1 2" id="KW-0690">Ribosome biogenesis</keyword>
<keyword evidence="4" id="KW-1185">Reference proteome</keyword>
<comment type="function">
    <text evidence="2">One of several proteins that assist in the late maturation steps of the functional core of the 30S ribosomal subunit. Associates with free 30S ribosomal subunits (but not with 30S subunits that are part of 70S ribosomes or polysomes). Required for efficient processing of 16S rRNA. May interact with the 5'-terminal helix region of 16S rRNA.</text>
</comment>
<comment type="subunit">
    <text evidence="2">Monomer. Binds 30S ribosomal subunits, but not 50S ribosomal subunits or 70S ribosomes.</text>
</comment>
<dbReference type="PANTHER" id="PTHR33515">
    <property type="entry name" value="RIBOSOME-BINDING FACTOR A, CHLOROPLASTIC-RELATED"/>
    <property type="match status" value="1"/>
</dbReference>
<protein>
    <recommendedName>
        <fullName evidence="2">Ribosome-binding factor A</fullName>
    </recommendedName>
</protein>
<dbReference type="InterPro" id="IPR023799">
    <property type="entry name" value="RbfA_dom_sf"/>
</dbReference>
<evidence type="ECO:0000256" key="2">
    <source>
        <dbReference type="HAMAP-Rule" id="MF_00003"/>
    </source>
</evidence>
<evidence type="ECO:0000313" key="4">
    <source>
        <dbReference type="Proteomes" id="UP000063965"/>
    </source>
</evidence>
<keyword evidence="2" id="KW-0963">Cytoplasm</keyword>
<gene>
    <name evidence="2 3" type="primary">rbfA</name>
    <name evidence="3" type="ORF">CleRT_03770</name>
</gene>
<dbReference type="NCBIfam" id="TIGR00082">
    <property type="entry name" value="rbfA"/>
    <property type="match status" value="1"/>
</dbReference>
<dbReference type="HAMAP" id="MF_00003">
    <property type="entry name" value="RbfA"/>
    <property type="match status" value="1"/>
</dbReference>
<dbReference type="Proteomes" id="UP000063965">
    <property type="component" value="Chromosome"/>
</dbReference>
<dbReference type="Pfam" id="PF02033">
    <property type="entry name" value="RBFA"/>
    <property type="match status" value="1"/>
</dbReference>
<dbReference type="EMBL" id="CP011126">
    <property type="protein sequence ID" value="AKQ33340.1"/>
    <property type="molecule type" value="Genomic_DNA"/>
</dbReference>
<dbReference type="SUPFAM" id="SSF89919">
    <property type="entry name" value="Ribosome-binding factor A, RbfA"/>
    <property type="match status" value="1"/>
</dbReference>
<dbReference type="RefSeq" id="WP_048874995.1">
    <property type="nucleotide sequence ID" value="NZ_CP011126.1"/>
</dbReference>
<proteinExistence type="inferred from homology"/>